<dbReference type="Pfam" id="PF00725">
    <property type="entry name" value="3HCDH"/>
    <property type="match status" value="1"/>
</dbReference>
<dbReference type="InterPro" id="IPR036291">
    <property type="entry name" value="NAD(P)-bd_dom_sf"/>
</dbReference>
<dbReference type="SUPFAM" id="SSF48179">
    <property type="entry name" value="6-phosphogluconate dehydrogenase C-terminal domain-like"/>
    <property type="match status" value="1"/>
</dbReference>
<dbReference type="InterPro" id="IPR013328">
    <property type="entry name" value="6PGD_dom2"/>
</dbReference>
<dbReference type="Gene3D" id="2.120.10.30">
    <property type="entry name" value="TolB, C-terminal domain"/>
    <property type="match status" value="2"/>
</dbReference>
<dbReference type="InterPro" id="IPR006176">
    <property type="entry name" value="3-OHacyl-CoA_DH_NAD-bd"/>
</dbReference>
<organism evidence="4 5">
    <name type="scientific">Pleurostoma richardsiae</name>
    <dbReference type="NCBI Taxonomy" id="41990"/>
    <lineage>
        <taxon>Eukaryota</taxon>
        <taxon>Fungi</taxon>
        <taxon>Dikarya</taxon>
        <taxon>Ascomycota</taxon>
        <taxon>Pezizomycotina</taxon>
        <taxon>Sordariomycetes</taxon>
        <taxon>Sordariomycetidae</taxon>
        <taxon>Calosphaeriales</taxon>
        <taxon>Pleurostomataceae</taxon>
        <taxon>Pleurostoma</taxon>
    </lineage>
</organism>
<comment type="caution">
    <text evidence="4">The sequence shown here is derived from an EMBL/GenBank/DDBJ whole genome shotgun (WGS) entry which is preliminary data.</text>
</comment>
<dbReference type="InterPro" id="IPR000033">
    <property type="entry name" value="LDLR_classB_rpt"/>
</dbReference>
<feature type="domain" description="3-hydroxyacyl-CoA dehydrogenase C-terminal" evidence="2">
    <location>
        <begin position="194"/>
        <end position="288"/>
    </location>
</feature>
<dbReference type="PANTHER" id="PTHR48075">
    <property type="entry name" value="3-HYDROXYACYL-COA DEHYDROGENASE FAMILY PROTEIN"/>
    <property type="match status" value="1"/>
</dbReference>
<evidence type="ECO:0000259" key="2">
    <source>
        <dbReference type="Pfam" id="PF00725"/>
    </source>
</evidence>
<reference evidence="4" key="1">
    <citation type="submission" date="2022-07" db="EMBL/GenBank/DDBJ databases">
        <title>Fungi with potential for degradation of polypropylene.</title>
        <authorList>
            <person name="Gostincar C."/>
        </authorList>
    </citation>
    <scope>NUCLEOTIDE SEQUENCE</scope>
    <source>
        <strain evidence="4">EXF-13308</strain>
    </source>
</reference>
<dbReference type="Pfam" id="PF02737">
    <property type="entry name" value="3HCDH_N"/>
    <property type="match status" value="1"/>
</dbReference>
<dbReference type="AlphaFoldDB" id="A0AA38RXW4"/>
<dbReference type="InterPro" id="IPR011042">
    <property type="entry name" value="6-blade_b-propeller_TolB-like"/>
</dbReference>
<dbReference type="SUPFAM" id="SSF51735">
    <property type="entry name" value="NAD(P)-binding Rossmann-fold domains"/>
    <property type="match status" value="1"/>
</dbReference>
<dbReference type="InterPro" id="IPR006108">
    <property type="entry name" value="3HC_DH_C"/>
</dbReference>
<dbReference type="EMBL" id="JANBVO010000020">
    <property type="protein sequence ID" value="KAJ9143026.1"/>
    <property type="molecule type" value="Genomic_DNA"/>
</dbReference>
<feature type="domain" description="3-hydroxyacyl-CoA dehydrogenase NAD binding" evidence="3">
    <location>
        <begin position="16"/>
        <end position="185"/>
    </location>
</feature>
<dbReference type="Proteomes" id="UP001174694">
    <property type="component" value="Unassembled WGS sequence"/>
</dbReference>
<dbReference type="GO" id="GO:0006631">
    <property type="term" value="P:fatty acid metabolic process"/>
    <property type="evidence" value="ECO:0007669"/>
    <property type="project" value="InterPro"/>
</dbReference>
<dbReference type="InterPro" id="IPR008927">
    <property type="entry name" value="6-PGluconate_DH-like_C_sf"/>
</dbReference>
<dbReference type="SMART" id="SM00135">
    <property type="entry name" value="LY"/>
    <property type="match status" value="5"/>
</dbReference>
<sequence length="594" mass="65336">MAVSRNLPQNHRSRPVAILGGGVLGRRIAACWASAGYNVQVRELNADSGVQCIEYVKENIESYPSAKANRSKFGTVSTSQDLETAVKDAWLVIEAIPEKLELKISTFAELESLAPRDAILATNSSSYRSGEMLDKVQDATKARILNTHYFMPPQVMIVELMTDGFTDPAIIAFMADRQREAGTIPYIARKESTGFIFNRLWAAIKREILTILSDGVSSPSEIDSLWSHMFSSGAFGPCRLMDQIGLDTVAFIEGHYIQERHLSSEKTVDFLKKNYLDHGKLGLKSSKGGLFPREPKLLVLDIGLLARQNPLYGGSIIEVSADRKSTKTLLSGQSLPDGIACDPEGKRMFWTCMGDPGADDGEVFSANVDGSDVKSIVPRGLVNTPKQLTVEPLTKKLYFCDREGMKVLRCNYDGSDFEVLINNAKNSVEANELLKWCVGIAVAPKLGKFYWTQKGPSKSGLGRIFCADIDGPAGKRTDIQVVLDKLPEPIDLEIDERTDTLYWTDRGELPLGNTVNQVQLNSSTGLAVPSEGARPYHILSTHFNEAIGIKLDVDAECMYVTDLGGTVYRCNLDGTEKEKVLVDEDRTFTGITTI</sequence>
<dbReference type="GO" id="GO:0016616">
    <property type="term" value="F:oxidoreductase activity, acting on the CH-OH group of donors, NAD or NADP as acceptor"/>
    <property type="evidence" value="ECO:0007669"/>
    <property type="project" value="InterPro"/>
</dbReference>
<dbReference type="Gene3D" id="3.40.50.720">
    <property type="entry name" value="NAD(P)-binding Rossmann-like Domain"/>
    <property type="match status" value="1"/>
</dbReference>
<dbReference type="SUPFAM" id="SSF63825">
    <property type="entry name" value="YWTD domain"/>
    <property type="match status" value="1"/>
</dbReference>
<gene>
    <name evidence="4" type="ORF">NKR23_g6792</name>
</gene>
<evidence type="ECO:0000313" key="4">
    <source>
        <dbReference type="EMBL" id="KAJ9143026.1"/>
    </source>
</evidence>
<name>A0AA38RXW4_9PEZI</name>
<evidence type="ECO:0000256" key="1">
    <source>
        <dbReference type="ARBA" id="ARBA00023002"/>
    </source>
</evidence>
<proteinExistence type="predicted"/>
<accession>A0AA38RXW4</accession>
<dbReference type="PANTHER" id="PTHR48075:SF10">
    <property type="entry name" value="DEHYDROGENASE, PUTATIVE (AFU_ORTHOLOGUE AFUA_5G10070)-RELATED"/>
    <property type="match status" value="1"/>
</dbReference>
<evidence type="ECO:0000259" key="3">
    <source>
        <dbReference type="Pfam" id="PF02737"/>
    </source>
</evidence>
<dbReference type="Gene3D" id="1.10.1040.10">
    <property type="entry name" value="N-(1-d-carboxylethyl)-l-norvaline Dehydrogenase, domain 2"/>
    <property type="match status" value="1"/>
</dbReference>
<protein>
    <submittedName>
        <fullName evidence="4">3-hydroxyacyl-CoA dehydrogenase, NAD binding domain</fullName>
    </submittedName>
</protein>
<dbReference type="GO" id="GO:0070403">
    <property type="term" value="F:NAD+ binding"/>
    <property type="evidence" value="ECO:0007669"/>
    <property type="project" value="InterPro"/>
</dbReference>
<keyword evidence="5" id="KW-1185">Reference proteome</keyword>
<keyword evidence="1" id="KW-0560">Oxidoreductase</keyword>
<evidence type="ECO:0000313" key="5">
    <source>
        <dbReference type="Proteomes" id="UP001174694"/>
    </source>
</evidence>